<dbReference type="InterPro" id="IPR036388">
    <property type="entry name" value="WH-like_DNA-bd_sf"/>
</dbReference>
<organism evidence="7 8">
    <name type="scientific">Streptomyces plicatus</name>
    <dbReference type="NCBI Taxonomy" id="1922"/>
    <lineage>
        <taxon>Bacteria</taxon>
        <taxon>Bacillati</taxon>
        <taxon>Actinomycetota</taxon>
        <taxon>Actinomycetes</taxon>
        <taxon>Kitasatosporales</taxon>
        <taxon>Streptomycetaceae</taxon>
        <taxon>Streptomyces</taxon>
        <taxon>Streptomyces rochei group</taxon>
    </lineage>
</organism>
<dbReference type="PROSITE" id="PS50931">
    <property type="entry name" value="HTH_LYSR"/>
    <property type="match status" value="1"/>
</dbReference>
<sequence length="327" mass="35736">MGDVEALRTFVAVAEAGQFQAAADELGVSQQAVSKRIAALERHIEATLLVRTPRGSRLSLDGQVFLPHAKKVLAAIALAEQAVRPGSRPLRVDVLNRRIAPAQAVYRFYRSHPEVELDAVALSTENAAQAAQAVLEGTIDASFRALPAHQVPAGISTERLLDAPLELLVGPGHPLADASWVRPTDLAGHRIWIPGITPGTEWAAFYQALSESFGLSIDALGPNFGDEVLMDALADSAALATLVGSGDRYVWPQTHDLRRIPLHDPTPVYPHVLLFRNEDQHPVLTALREYLRATRPPSPHDMWTPDWVDRRRDDHENRDAPGARAPQ</sequence>
<gene>
    <name evidence="7" type="ORF">ACFQFF_36030</name>
</gene>
<keyword evidence="4" id="KW-0804">Transcription</keyword>
<evidence type="ECO:0000313" key="8">
    <source>
        <dbReference type="Proteomes" id="UP001596321"/>
    </source>
</evidence>
<dbReference type="Pfam" id="PF00126">
    <property type="entry name" value="HTH_1"/>
    <property type="match status" value="1"/>
</dbReference>
<dbReference type="Gene3D" id="1.10.10.10">
    <property type="entry name" value="Winged helix-like DNA-binding domain superfamily/Winged helix DNA-binding domain"/>
    <property type="match status" value="1"/>
</dbReference>
<proteinExistence type="inferred from homology"/>
<name>A0ABW1Y8D2_STRPL</name>
<feature type="compositionally biased region" description="Basic and acidic residues" evidence="5">
    <location>
        <begin position="307"/>
        <end position="321"/>
    </location>
</feature>
<dbReference type="InterPro" id="IPR000847">
    <property type="entry name" value="LysR_HTH_N"/>
</dbReference>
<dbReference type="Pfam" id="PF03466">
    <property type="entry name" value="LysR_substrate"/>
    <property type="match status" value="1"/>
</dbReference>
<accession>A0ABW1Y8D2</accession>
<evidence type="ECO:0000256" key="5">
    <source>
        <dbReference type="SAM" id="MobiDB-lite"/>
    </source>
</evidence>
<evidence type="ECO:0000256" key="2">
    <source>
        <dbReference type="ARBA" id="ARBA00023015"/>
    </source>
</evidence>
<comment type="similarity">
    <text evidence="1">Belongs to the LysR transcriptional regulatory family.</text>
</comment>
<dbReference type="PANTHER" id="PTHR30346">
    <property type="entry name" value="TRANSCRIPTIONAL DUAL REGULATOR HCAR-RELATED"/>
    <property type="match status" value="1"/>
</dbReference>
<evidence type="ECO:0000313" key="7">
    <source>
        <dbReference type="EMBL" id="MFC6506718.1"/>
    </source>
</evidence>
<dbReference type="EMBL" id="JBHSUW010000001">
    <property type="protein sequence ID" value="MFC6506718.1"/>
    <property type="molecule type" value="Genomic_DNA"/>
</dbReference>
<dbReference type="InterPro" id="IPR005119">
    <property type="entry name" value="LysR_subst-bd"/>
</dbReference>
<dbReference type="SUPFAM" id="SSF53850">
    <property type="entry name" value="Periplasmic binding protein-like II"/>
    <property type="match status" value="1"/>
</dbReference>
<dbReference type="Gene3D" id="3.40.190.10">
    <property type="entry name" value="Periplasmic binding protein-like II"/>
    <property type="match status" value="2"/>
</dbReference>
<evidence type="ECO:0000256" key="4">
    <source>
        <dbReference type="ARBA" id="ARBA00023163"/>
    </source>
</evidence>
<evidence type="ECO:0000259" key="6">
    <source>
        <dbReference type="PROSITE" id="PS50931"/>
    </source>
</evidence>
<keyword evidence="8" id="KW-1185">Reference proteome</keyword>
<dbReference type="InterPro" id="IPR036390">
    <property type="entry name" value="WH_DNA-bd_sf"/>
</dbReference>
<dbReference type="PANTHER" id="PTHR30346:SF0">
    <property type="entry name" value="HCA OPERON TRANSCRIPTIONAL ACTIVATOR HCAR"/>
    <property type="match status" value="1"/>
</dbReference>
<evidence type="ECO:0000256" key="3">
    <source>
        <dbReference type="ARBA" id="ARBA00023125"/>
    </source>
</evidence>
<protein>
    <submittedName>
        <fullName evidence="7">LysR family transcriptional regulator</fullName>
    </submittedName>
</protein>
<feature type="domain" description="HTH lysR-type" evidence="6">
    <location>
        <begin position="1"/>
        <end position="59"/>
    </location>
</feature>
<dbReference type="PRINTS" id="PR00039">
    <property type="entry name" value="HTHLYSR"/>
</dbReference>
<keyword evidence="2" id="KW-0805">Transcription regulation</keyword>
<dbReference type="SUPFAM" id="SSF46785">
    <property type="entry name" value="Winged helix' DNA-binding domain"/>
    <property type="match status" value="1"/>
</dbReference>
<evidence type="ECO:0000256" key="1">
    <source>
        <dbReference type="ARBA" id="ARBA00009437"/>
    </source>
</evidence>
<keyword evidence="3" id="KW-0238">DNA-binding</keyword>
<dbReference type="RefSeq" id="WP_193449572.1">
    <property type="nucleotide sequence ID" value="NZ_BMUJ01000006.1"/>
</dbReference>
<feature type="region of interest" description="Disordered" evidence="5">
    <location>
        <begin position="301"/>
        <end position="327"/>
    </location>
</feature>
<reference evidence="8" key="1">
    <citation type="journal article" date="2019" name="Int. J. Syst. Evol. Microbiol.">
        <title>The Global Catalogue of Microorganisms (GCM) 10K type strain sequencing project: providing services to taxonomists for standard genome sequencing and annotation.</title>
        <authorList>
            <consortium name="The Broad Institute Genomics Platform"/>
            <consortium name="The Broad Institute Genome Sequencing Center for Infectious Disease"/>
            <person name="Wu L."/>
            <person name="Ma J."/>
        </authorList>
    </citation>
    <scope>NUCLEOTIDE SEQUENCE [LARGE SCALE GENOMIC DNA]</scope>
    <source>
        <strain evidence="8">JCM 4504</strain>
    </source>
</reference>
<comment type="caution">
    <text evidence="7">The sequence shown here is derived from an EMBL/GenBank/DDBJ whole genome shotgun (WGS) entry which is preliminary data.</text>
</comment>
<dbReference type="Proteomes" id="UP001596321">
    <property type="component" value="Unassembled WGS sequence"/>
</dbReference>